<name>E6LD68_ENTI1</name>
<dbReference type="InterPro" id="IPR010611">
    <property type="entry name" value="3D_dom"/>
</dbReference>
<evidence type="ECO:0000256" key="3">
    <source>
        <dbReference type="SAM" id="MobiDB-lite"/>
    </source>
</evidence>
<dbReference type="GO" id="GO:0009254">
    <property type="term" value="P:peptidoglycan turnover"/>
    <property type="evidence" value="ECO:0007669"/>
    <property type="project" value="InterPro"/>
</dbReference>
<keyword evidence="2" id="KW-0175">Coiled coil</keyword>
<evidence type="ECO:0000259" key="5">
    <source>
        <dbReference type="Pfam" id="PF06725"/>
    </source>
</evidence>
<feature type="compositionally biased region" description="Basic and acidic residues" evidence="3">
    <location>
        <begin position="231"/>
        <end position="256"/>
    </location>
</feature>
<feature type="coiled-coil region" evidence="2">
    <location>
        <begin position="38"/>
        <end position="100"/>
    </location>
</feature>
<dbReference type="SUPFAM" id="SSF50685">
    <property type="entry name" value="Barwin-like endoglucanases"/>
    <property type="match status" value="1"/>
</dbReference>
<dbReference type="eggNOG" id="COG3883">
    <property type="taxonomic scope" value="Bacteria"/>
</dbReference>
<evidence type="ECO:0000256" key="1">
    <source>
        <dbReference type="ARBA" id="ARBA00022729"/>
    </source>
</evidence>
<dbReference type="OrthoDB" id="9798935at2"/>
<dbReference type="InterPro" id="IPR057309">
    <property type="entry name" value="PcsB_CC"/>
</dbReference>
<sequence>MKSGKVWARVKGKKLAFAAGAMIVFSTFVPVIAQAESLDELNQQEQQVTKESATISAEVQLALTDVNQTYAKVEKIKSQISENETELADTKQQITDKEATIAKRKAVMAERLRNLQMSDATDSKLELLLNADSIQDFVNSVYAISVMQSSEKATVESLNKDVNQLETLKAKAEATQATLEANQASLETQAATLHTKVKNLQTQLAEKQDVLQSIANSKAVEMARLKAESERAAKEKAEQEAAEKAAAEAAKKEQEKQAQAATKTTSEATTDSKTSSSQTTNSSTSSSSTQATSSSSSTSTSTTSSSSEQTTESSSTTSSTSTSSSNKVLYMQSTAYSYSETGYSITASGLDLRQNPMAVAVDTSVIPLGTMVEVEGYGIAIAADTGGAIKGNIIDVHFNTVEQCRQWGRRYNVKVTILG</sequence>
<evidence type="ECO:0000313" key="7">
    <source>
        <dbReference type="EMBL" id="EFU74849.1"/>
    </source>
</evidence>
<reference evidence="7 8" key="1">
    <citation type="submission" date="2010-12" db="EMBL/GenBank/DDBJ databases">
        <authorList>
            <person name="Muzny D."/>
            <person name="Qin X."/>
            <person name="Deng J."/>
            <person name="Jiang H."/>
            <person name="Liu Y."/>
            <person name="Qu J."/>
            <person name="Song X.-Z."/>
            <person name="Zhang L."/>
            <person name="Thornton R."/>
            <person name="Coyle M."/>
            <person name="Francisco L."/>
            <person name="Jackson L."/>
            <person name="Javaid M."/>
            <person name="Korchina V."/>
            <person name="Kovar C."/>
            <person name="Mata R."/>
            <person name="Mathew T."/>
            <person name="Ngo R."/>
            <person name="Nguyen L."/>
            <person name="Nguyen N."/>
            <person name="Okwuonu G."/>
            <person name="Ongeri F."/>
            <person name="Pham C."/>
            <person name="Simmons D."/>
            <person name="Wilczek-Boney K."/>
            <person name="Hale W."/>
            <person name="Jakkamsetti A."/>
            <person name="Pham P."/>
            <person name="Ruth R."/>
            <person name="San Lucas F."/>
            <person name="Warren J."/>
            <person name="Zhang J."/>
            <person name="Zhao Z."/>
            <person name="Zhou C."/>
            <person name="Zhu D."/>
            <person name="Lee S."/>
            <person name="Bess C."/>
            <person name="Blankenburg K."/>
            <person name="Forbes L."/>
            <person name="Fu Q."/>
            <person name="Gubbala S."/>
            <person name="Hirani K."/>
            <person name="Jayaseelan J.C."/>
            <person name="Lara F."/>
            <person name="Munidasa M."/>
            <person name="Palculict T."/>
            <person name="Patil S."/>
            <person name="Pu L.-L."/>
            <person name="Saada N."/>
            <person name="Tang L."/>
            <person name="Weissenberger G."/>
            <person name="Zhu Y."/>
            <person name="Hemphill L."/>
            <person name="Shang Y."/>
            <person name="Youmans B."/>
            <person name="Ayvaz T."/>
            <person name="Ross M."/>
            <person name="Santibanez J."/>
            <person name="Aqrawi P."/>
            <person name="Gross S."/>
            <person name="Joshi V."/>
            <person name="Fowler G."/>
            <person name="Nazareth L."/>
            <person name="Reid J."/>
            <person name="Worley K."/>
            <person name="Petrosino J."/>
            <person name="Highlander S."/>
            <person name="Gibbs R."/>
        </authorList>
    </citation>
    <scope>NUCLEOTIDE SEQUENCE [LARGE SCALE GENOMIC DNA]</scope>
    <source>
        <strain evidence="8">DSM 15952 / CCUG 50447 / LMG 22039 / TP 1.5</strain>
    </source>
</reference>
<comment type="caution">
    <text evidence="7">The sequence shown here is derived from an EMBL/GenBank/DDBJ whole genome shotgun (WGS) entry which is preliminary data.</text>
</comment>
<organism evidence="7 8">
    <name type="scientific">Enterococcus italicus (strain DSM 15952 / CCUG 50447 / LMG 22039 / TP 1.5)</name>
    <dbReference type="NCBI Taxonomy" id="888064"/>
    <lineage>
        <taxon>Bacteria</taxon>
        <taxon>Bacillati</taxon>
        <taxon>Bacillota</taxon>
        <taxon>Bacilli</taxon>
        <taxon>Lactobacillales</taxon>
        <taxon>Enterococcaceae</taxon>
        <taxon>Enterococcus</taxon>
    </lineage>
</organism>
<evidence type="ECO:0000256" key="4">
    <source>
        <dbReference type="SAM" id="SignalP"/>
    </source>
</evidence>
<feature type="signal peptide" evidence="4">
    <location>
        <begin position="1"/>
        <end position="35"/>
    </location>
</feature>
<accession>E6LD68</accession>
<dbReference type="HOGENOM" id="CLU_055076_1_0_9"/>
<keyword evidence="8" id="KW-1185">Reference proteome</keyword>
<dbReference type="GO" id="GO:0004553">
    <property type="term" value="F:hydrolase activity, hydrolyzing O-glycosyl compounds"/>
    <property type="evidence" value="ECO:0007669"/>
    <property type="project" value="InterPro"/>
</dbReference>
<protein>
    <submittedName>
        <fullName evidence="7">3D domain protein</fullName>
    </submittedName>
</protein>
<dbReference type="Gene3D" id="6.10.250.3150">
    <property type="match status" value="1"/>
</dbReference>
<dbReference type="CDD" id="cd22786">
    <property type="entry name" value="DPBB_YuiC-like"/>
    <property type="match status" value="1"/>
</dbReference>
<dbReference type="eggNOG" id="COG3584">
    <property type="taxonomic scope" value="Bacteria"/>
</dbReference>
<dbReference type="PANTHER" id="PTHR39160">
    <property type="entry name" value="CELL WALL-BINDING PROTEIN YOCH"/>
    <property type="match status" value="1"/>
</dbReference>
<evidence type="ECO:0000256" key="2">
    <source>
        <dbReference type="SAM" id="Coils"/>
    </source>
</evidence>
<gene>
    <name evidence="7" type="ORF">HMPREF9088_0308</name>
</gene>
<dbReference type="Proteomes" id="UP000010296">
    <property type="component" value="Unassembled WGS sequence"/>
</dbReference>
<proteinExistence type="predicted"/>
<feature type="domain" description="3D" evidence="5">
    <location>
        <begin position="358"/>
        <end position="418"/>
    </location>
</feature>
<feature type="region of interest" description="Disordered" evidence="3">
    <location>
        <begin position="231"/>
        <end position="325"/>
    </location>
</feature>
<feature type="compositionally biased region" description="Low complexity" evidence="3">
    <location>
        <begin position="257"/>
        <end position="325"/>
    </location>
</feature>
<dbReference type="InterPro" id="IPR051933">
    <property type="entry name" value="Resuscitation_pf_RpfB"/>
</dbReference>
<dbReference type="Pfam" id="PF24568">
    <property type="entry name" value="CC_PcsB"/>
    <property type="match status" value="1"/>
</dbReference>
<dbReference type="STRING" id="888064.HMPREF9088_0308"/>
<evidence type="ECO:0000313" key="8">
    <source>
        <dbReference type="Proteomes" id="UP000010296"/>
    </source>
</evidence>
<dbReference type="PATRIC" id="fig|888064.11.peg.875"/>
<dbReference type="AlphaFoldDB" id="E6LD68"/>
<dbReference type="EMBL" id="AEPV01000011">
    <property type="protein sequence ID" value="EFU74849.1"/>
    <property type="molecule type" value="Genomic_DNA"/>
</dbReference>
<feature type="chain" id="PRO_5010259440" evidence="4">
    <location>
        <begin position="36"/>
        <end position="419"/>
    </location>
</feature>
<dbReference type="Pfam" id="PF06725">
    <property type="entry name" value="3D"/>
    <property type="match status" value="1"/>
</dbReference>
<evidence type="ECO:0000259" key="6">
    <source>
        <dbReference type="Pfam" id="PF24568"/>
    </source>
</evidence>
<feature type="domain" description="Peptidoglycan hydrolase PcsB coiled-coil" evidence="6">
    <location>
        <begin position="94"/>
        <end position="167"/>
    </location>
</feature>
<keyword evidence="1 4" id="KW-0732">Signal</keyword>
<dbReference type="GO" id="GO:0019867">
    <property type="term" value="C:outer membrane"/>
    <property type="evidence" value="ECO:0007669"/>
    <property type="project" value="InterPro"/>
</dbReference>
<dbReference type="PANTHER" id="PTHR39160:SF6">
    <property type="entry name" value="CELL WALL-BINDING PROTEIN YOCH"/>
    <property type="match status" value="1"/>
</dbReference>
<dbReference type="InterPro" id="IPR036908">
    <property type="entry name" value="RlpA-like_sf"/>
</dbReference>